<dbReference type="EMBL" id="LS974618">
    <property type="protein sequence ID" value="CAG7892428.1"/>
    <property type="molecule type" value="Genomic_DNA"/>
</dbReference>
<dbReference type="AlphaFoldDB" id="A0A3P6ABJ1"/>
<proteinExistence type="predicted"/>
<accession>A0A3P6ABJ1</accession>
<sequence>MDRMSLLPDDLIFKILSFVPSKVSVSTSLLSKRWCSLWKHVPNLRYFDPHHINSEYWRASRFIDKFLLLRDPHVSLDSMHLYISQNCPPTDIETWVGIAVSRGVRDLLVLRCRPCFRPIRLPRSLYTCETLATLSLEQAIIVDVPLNICFPSLKSLSLIFVEFPSDETVHRLLSGCCVLEDLKVVRCGHDKVKTFKIMVPSLQRLTLEDLFLYGNPVPGHDVGFVIKAPCLKSLAITSRFGWLHSLVKMPYLVKANIFLKHGDSKNLLGCVTSAKHLSLCVKQVFYPIGDFNELVSLKVCTCSLMLYRLILRRAPKLRFLRFQGLANFLQTPSLNDLQKCYSSSGQVQSEWEAPSSVPECLISSLETVEWDDYEGTEAENKEVLYLVDNSGGQLQTVAVTLSNSDTTRGKRHMILVEPKRRSSNK</sequence>
<organism evidence="3">
    <name type="scientific">Brassica campestris</name>
    <name type="common">Field mustard</name>
    <dbReference type="NCBI Taxonomy" id="3711"/>
    <lineage>
        <taxon>Eukaryota</taxon>
        <taxon>Viridiplantae</taxon>
        <taxon>Streptophyta</taxon>
        <taxon>Embryophyta</taxon>
        <taxon>Tracheophyta</taxon>
        <taxon>Spermatophyta</taxon>
        <taxon>Magnoliopsida</taxon>
        <taxon>eudicotyledons</taxon>
        <taxon>Gunneridae</taxon>
        <taxon>Pentapetalae</taxon>
        <taxon>rosids</taxon>
        <taxon>malvids</taxon>
        <taxon>Brassicales</taxon>
        <taxon>Brassicaceae</taxon>
        <taxon>Brassiceae</taxon>
        <taxon>Brassica</taxon>
    </lineage>
</organism>
<dbReference type="InterPro" id="IPR032675">
    <property type="entry name" value="LRR_dom_sf"/>
</dbReference>
<dbReference type="InterPro" id="IPR055411">
    <property type="entry name" value="LRR_FXL15/At3g58940/PEG3-like"/>
</dbReference>
<protein>
    <recommendedName>
        <fullName evidence="1">F-box domain-containing protein</fullName>
    </recommendedName>
</protein>
<dbReference type="EMBL" id="LR031573">
    <property type="protein sequence ID" value="VDC86759.1"/>
    <property type="molecule type" value="Genomic_DNA"/>
</dbReference>
<evidence type="ECO:0000259" key="1">
    <source>
        <dbReference type="SMART" id="SM00256"/>
    </source>
</evidence>
<dbReference type="InterPro" id="IPR006566">
    <property type="entry name" value="FBD"/>
</dbReference>
<name>A0A3P6ABJ1_BRACM</name>
<dbReference type="InterPro" id="IPR050232">
    <property type="entry name" value="FBL13/AtMIF1-like"/>
</dbReference>
<dbReference type="InterPro" id="IPR036047">
    <property type="entry name" value="F-box-like_dom_sf"/>
</dbReference>
<reference evidence="3" key="1">
    <citation type="submission" date="2018-11" db="EMBL/GenBank/DDBJ databases">
        <authorList>
            <consortium name="Genoscope - CEA"/>
            <person name="William W."/>
        </authorList>
    </citation>
    <scope>NUCLEOTIDE SEQUENCE</scope>
</reference>
<dbReference type="Gene3D" id="3.80.10.10">
    <property type="entry name" value="Ribonuclease Inhibitor"/>
    <property type="match status" value="1"/>
</dbReference>
<dbReference type="SUPFAM" id="SSF52058">
    <property type="entry name" value="L domain-like"/>
    <property type="match status" value="1"/>
</dbReference>
<dbReference type="InterPro" id="IPR053781">
    <property type="entry name" value="F-box_AtFBL13-like"/>
</dbReference>
<evidence type="ECO:0000313" key="3">
    <source>
        <dbReference type="EMBL" id="VDC86759.1"/>
    </source>
</evidence>
<dbReference type="CDD" id="cd22160">
    <property type="entry name" value="F-box_AtFBL13-like"/>
    <property type="match status" value="1"/>
</dbReference>
<dbReference type="Pfam" id="PF08387">
    <property type="entry name" value="FBD"/>
    <property type="match status" value="1"/>
</dbReference>
<dbReference type="Pfam" id="PF24758">
    <property type="entry name" value="LRR_At5g56370"/>
    <property type="match status" value="1"/>
</dbReference>
<dbReference type="Pfam" id="PF00646">
    <property type="entry name" value="F-box"/>
    <property type="match status" value="1"/>
</dbReference>
<dbReference type="PANTHER" id="PTHR31900">
    <property type="entry name" value="F-BOX/RNI SUPERFAMILY PROTEIN-RELATED"/>
    <property type="match status" value="1"/>
</dbReference>
<dbReference type="SMART" id="SM00256">
    <property type="entry name" value="FBOX"/>
    <property type="match status" value="1"/>
</dbReference>
<feature type="domain" description="F-box" evidence="1">
    <location>
        <begin position="7"/>
        <end position="47"/>
    </location>
</feature>
<gene>
    <name evidence="3" type="ORF">BRAA02T05978Z</name>
    <name evidence="2" type="ORF">BRAPAZ1V2_A02P13800.2</name>
</gene>
<dbReference type="Gramene" id="A02p13800.2_BraZ1">
    <property type="protein sequence ID" value="A02p13800.2_BraZ1.CDS.1"/>
    <property type="gene ID" value="A02g13800.2_BraZ1"/>
</dbReference>
<dbReference type="InterPro" id="IPR001810">
    <property type="entry name" value="F-box_dom"/>
</dbReference>
<dbReference type="Proteomes" id="UP000694005">
    <property type="component" value="Chromosome A02"/>
</dbReference>
<dbReference type="SUPFAM" id="SSF81383">
    <property type="entry name" value="F-box domain"/>
    <property type="match status" value="1"/>
</dbReference>
<evidence type="ECO:0000313" key="2">
    <source>
        <dbReference type="EMBL" id="CAG7892428.1"/>
    </source>
</evidence>
<dbReference type="PANTHER" id="PTHR31900:SF34">
    <property type="entry name" value="EMB|CAB62440.1-RELATED"/>
    <property type="match status" value="1"/>
</dbReference>